<reference evidence="6 8" key="1">
    <citation type="journal article" date="2016" name="Genome Announc.">
        <title>Complete Genome Sequence of the Amino Acid-Fermenting Clostridium propionicum X2 (DSM 1682).</title>
        <authorList>
            <person name="Poehlein A."/>
            <person name="Schlien K."/>
            <person name="Chowdhury N.P."/>
            <person name="Gottschalk G."/>
            <person name="Buckel W."/>
            <person name="Daniel R."/>
        </authorList>
    </citation>
    <scope>NUCLEOTIDE SEQUENCE [LARGE SCALE GENOMIC DNA]</scope>
    <source>
        <strain evidence="6 8">X2</strain>
    </source>
</reference>
<evidence type="ECO:0000256" key="4">
    <source>
        <dbReference type="ARBA" id="ARBA00023014"/>
    </source>
</evidence>
<accession>A0A120MKK1</accession>
<dbReference type="Proteomes" id="UP000068026">
    <property type="component" value="Chromosome"/>
</dbReference>
<evidence type="ECO:0000313" key="8">
    <source>
        <dbReference type="Proteomes" id="UP000068026"/>
    </source>
</evidence>
<evidence type="ECO:0000259" key="5">
    <source>
        <dbReference type="PROSITE" id="PS51379"/>
    </source>
</evidence>
<keyword evidence="2" id="KW-0479">Metal-binding</keyword>
<dbReference type="KEGG" id="cpro:CPRO_30020"/>
<dbReference type="InterPro" id="IPR017896">
    <property type="entry name" value="4Fe4S_Fe-S-bd"/>
</dbReference>
<dbReference type="InterPro" id="IPR017900">
    <property type="entry name" value="4Fe4S_Fe_S_CS"/>
</dbReference>
<evidence type="ECO:0000313" key="6">
    <source>
        <dbReference type="EMBL" id="AMJ42531.1"/>
    </source>
</evidence>
<evidence type="ECO:0000256" key="1">
    <source>
        <dbReference type="ARBA" id="ARBA00022485"/>
    </source>
</evidence>
<keyword evidence="3" id="KW-0408">Iron</keyword>
<keyword evidence="6" id="KW-0670">Pyruvate</keyword>
<dbReference type="EMBL" id="FQUA01000001">
    <property type="protein sequence ID" value="SHE32267.1"/>
    <property type="molecule type" value="Genomic_DNA"/>
</dbReference>
<dbReference type="InterPro" id="IPR050572">
    <property type="entry name" value="Fe-S_Ferredoxin"/>
</dbReference>
<dbReference type="Proteomes" id="UP000184204">
    <property type="component" value="Unassembled WGS sequence"/>
</dbReference>
<keyword evidence="8" id="KW-1185">Reference proteome</keyword>
<dbReference type="GO" id="GO:0046872">
    <property type="term" value="F:metal ion binding"/>
    <property type="evidence" value="ECO:0007669"/>
    <property type="project" value="UniProtKB-KW"/>
</dbReference>
<dbReference type="GO" id="GO:0051539">
    <property type="term" value="F:4 iron, 4 sulfur cluster binding"/>
    <property type="evidence" value="ECO:0007669"/>
    <property type="project" value="UniProtKB-KW"/>
</dbReference>
<dbReference type="EMBL" id="CP014223">
    <property type="protein sequence ID" value="AMJ42531.1"/>
    <property type="molecule type" value="Genomic_DNA"/>
</dbReference>
<sequence>MKRIAIVSKTDCVSCGCCEKACPKNAIAVYRGIYANVNQGQCIGCGLCVKACPADIISLKEADLVG</sequence>
<dbReference type="PROSITE" id="PS00198">
    <property type="entry name" value="4FE4S_FER_1"/>
    <property type="match status" value="1"/>
</dbReference>
<dbReference type="Pfam" id="PF14697">
    <property type="entry name" value="Fer4_21"/>
    <property type="match status" value="1"/>
</dbReference>
<reference evidence="7" key="3">
    <citation type="submission" date="2016-11" db="EMBL/GenBank/DDBJ databases">
        <authorList>
            <person name="Varghese N."/>
            <person name="Submissions S."/>
        </authorList>
    </citation>
    <scope>NUCLEOTIDE SEQUENCE</scope>
    <source>
        <strain evidence="7">DSM 1682</strain>
    </source>
</reference>
<feature type="domain" description="4Fe-4S ferredoxin-type" evidence="5">
    <location>
        <begin position="33"/>
        <end position="62"/>
    </location>
</feature>
<evidence type="ECO:0000313" key="9">
    <source>
        <dbReference type="Proteomes" id="UP000184204"/>
    </source>
</evidence>
<reference evidence="9" key="4">
    <citation type="submission" date="2016-11" db="EMBL/GenBank/DDBJ databases">
        <authorList>
            <person name="Jaros S."/>
            <person name="Januszkiewicz K."/>
            <person name="Wedrychowicz H."/>
        </authorList>
    </citation>
    <scope>NUCLEOTIDE SEQUENCE [LARGE SCALE GENOMIC DNA]</scope>
    <source>
        <strain evidence="9">DSM 1682</strain>
    </source>
</reference>
<evidence type="ECO:0000313" key="7">
    <source>
        <dbReference type="EMBL" id="SHE32267.1"/>
    </source>
</evidence>
<protein>
    <submittedName>
        <fullName evidence="7">4Fe-4S dicluster domain-containing protein</fullName>
    </submittedName>
    <submittedName>
        <fullName evidence="6">Pyruvate synthase subunit PorD</fullName>
    </submittedName>
</protein>
<dbReference type="SUPFAM" id="SSF46548">
    <property type="entry name" value="alpha-helical ferredoxin"/>
    <property type="match status" value="1"/>
</dbReference>
<keyword evidence="4" id="KW-0411">Iron-sulfur</keyword>
<dbReference type="AlphaFoldDB" id="A0A120MKK1"/>
<dbReference type="PANTHER" id="PTHR43687">
    <property type="entry name" value="ADENYLYLSULFATE REDUCTASE, BETA SUBUNIT"/>
    <property type="match status" value="1"/>
</dbReference>
<dbReference type="RefSeq" id="WP_066053489.1">
    <property type="nucleotide sequence ID" value="NZ_CP014223.1"/>
</dbReference>
<dbReference type="OrthoDB" id="9804603at2"/>
<organism evidence="7 9">
    <name type="scientific">Anaerotignum propionicum DSM 1682</name>
    <dbReference type="NCBI Taxonomy" id="991789"/>
    <lineage>
        <taxon>Bacteria</taxon>
        <taxon>Bacillati</taxon>
        <taxon>Bacillota</taxon>
        <taxon>Clostridia</taxon>
        <taxon>Lachnospirales</taxon>
        <taxon>Anaerotignaceae</taxon>
        <taxon>Anaerotignum</taxon>
    </lineage>
</organism>
<keyword evidence="1" id="KW-0004">4Fe-4S</keyword>
<proteinExistence type="predicted"/>
<reference evidence="8" key="2">
    <citation type="submission" date="2016-01" db="EMBL/GenBank/DDBJ databases">
        <authorList>
            <person name="Poehlein A."/>
            <person name="Schlien K."/>
            <person name="Gottschalk G."/>
            <person name="Buckel W."/>
            <person name="Daniel R."/>
        </authorList>
    </citation>
    <scope>NUCLEOTIDE SEQUENCE [LARGE SCALE GENOMIC DNA]</scope>
    <source>
        <strain evidence="8">X2</strain>
    </source>
</reference>
<feature type="domain" description="4Fe-4S ferredoxin-type" evidence="5">
    <location>
        <begin position="3"/>
        <end position="32"/>
    </location>
</feature>
<dbReference type="Gene3D" id="3.30.70.20">
    <property type="match status" value="2"/>
</dbReference>
<dbReference type="PANTHER" id="PTHR43687:SF1">
    <property type="entry name" value="FERREDOXIN III"/>
    <property type="match status" value="1"/>
</dbReference>
<evidence type="ECO:0000256" key="2">
    <source>
        <dbReference type="ARBA" id="ARBA00022723"/>
    </source>
</evidence>
<evidence type="ECO:0000256" key="3">
    <source>
        <dbReference type="ARBA" id="ARBA00023004"/>
    </source>
</evidence>
<name>A0A120MKK1_ANAPI</name>
<gene>
    <name evidence="6" type="primary">porD_2</name>
    <name evidence="6" type="ORF">CPRO_30020</name>
    <name evidence="7" type="ORF">SAMN02745151_00386</name>
</gene>
<dbReference type="PROSITE" id="PS51379">
    <property type="entry name" value="4FE4S_FER_2"/>
    <property type="match status" value="2"/>
</dbReference>